<evidence type="ECO:0000259" key="8">
    <source>
        <dbReference type="PROSITE" id="PS50850"/>
    </source>
</evidence>
<dbReference type="PROSITE" id="PS50850">
    <property type="entry name" value="MFS"/>
    <property type="match status" value="1"/>
</dbReference>
<keyword evidence="4 7" id="KW-0812">Transmembrane</keyword>
<evidence type="ECO:0000256" key="5">
    <source>
        <dbReference type="ARBA" id="ARBA00022989"/>
    </source>
</evidence>
<feature type="transmembrane region" description="Helical" evidence="7">
    <location>
        <begin position="38"/>
        <end position="60"/>
    </location>
</feature>
<name>A0A7H0IKP9_9ACTN</name>
<keyword evidence="10" id="KW-1185">Reference proteome</keyword>
<dbReference type="Proteomes" id="UP000516052">
    <property type="component" value="Chromosome"/>
</dbReference>
<proteinExistence type="predicted"/>
<dbReference type="EMBL" id="CP060828">
    <property type="protein sequence ID" value="QNP73365.1"/>
    <property type="molecule type" value="Genomic_DNA"/>
</dbReference>
<evidence type="ECO:0000256" key="6">
    <source>
        <dbReference type="ARBA" id="ARBA00023136"/>
    </source>
</evidence>
<sequence length="405" mass="41062">MTGFWVLWGAAVVSRFGDALRGAALPLLAVRLTDDPVVVASVTACGYVPWLLFGLVGGALADRVDQRRAMWVVDVVRGVLVAGFAVAVAGGYASVGLLLGLAFALTTLQTLFDNAATALLPAVVGRGQLGGANARLMTGQQVVGGLVGVPVAAVLVGVGVAVPFAVDAVSYFVAAGLIASLRVRVPARGVRAGGSTLRGEIRDGLRVLWREPVLRAASVANLLCNVGMSALIATLVLHVTRWLDAGDGGYSAVLTAFAVGAIGGGFVAQRVGRWLGRARALMVCGAVQVVALGCMGSVRHLTVSVVAMLVFGVMNMVWNVNEVTLTQERSPEGMLGRISAAGRTAAYVGTPFGALLGGVVASAFGLNVPVLSAAALIGLAVVSLIPAGRVDVRAGAVEEGVVVPG</sequence>
<dbReference type="SUPFAM" id="SSF103473">
    <property type="entry name" value="MFS general substrate transporter"/>
    <property type="match status" value="1"/>
</dbReference>
<comment type="subcellular location">
    <subcellularLocation>
        <location evidence="1">Cell membrane</location>
        <topology evidence="1">Multi-pass membrane protein</topology>
    </subcellularLocation>
</comment>
<dbReference type="Gene3D" id="1.20.1250.20">
    <property type="entry name" value="MFS general substrate transporter like domains"/>
    <property type="match status" value="1"/>
</dbReference>
<reference evidence="9 10" key="1">
    <citation type="submission" date="2020-08" db="EMBL/GenBank/DDBJ databases">
        <title>A novel species.</title>
        <authorList>
            <person name="Gao J."/>
        </authorList>
    </citation>
    <scope>NUCLEOTIDE SEQUENCE [LARGE SCALE GENOMIC DNA]</scope>
    <source>
        <strain evidence="9 10">CRXT-G-22</strain>
    </source>
</reference>
<dbReference type="PANTHER" id="PTHR23513">
    <property type="entry name" value="INTEGRAL MEMBRANE EFFLUX PROTEIN-RELATED"/>
    <property type="match status" value="1"/>
</dbReference>
<feature type="transmembrane region" description="Helical" evidence="7">
    <location>
        <begin position="142"/>
        <end position="162"/>
    </location>
</feature>
<evidence type="ECO:0000256" key="2">
    <source>
        <dbReference type="ARBA" id="ARBA00022448"/>
    </source>
</evidence>
<dbReference type="AlphaFoldDB" id="A0A7H0IKP9"/>
<keyword evidence="6 7" id="KW-0472">Membrane</keyword>
<dbReference type="KEGG" id="sroi:IAG44_30590"/>
<dbReference type="RefSeq" id="WP_187750305.1">
    <property type="nucleotide sequence ID" value="NZ_CP060828.1"/>
</dbReference>
<evidence type="ECO:0000313" key="9">
    <source>
        <dbReference type="EMBL" id="QNP73365.1"/>
    </source>
</evidence>
<evidence type="ECO:0000313" key="10">
    <source>
        <dbReference type="Proteomes" id="UP000516052"/>
    </source>
</evidence>
<dbReference type="PANTHER" id="PTHR23513:SF6">
    <property type="entry name" value="MAJOR FACILITATOR SUPERFAMILY ASSOCIATED DOMAIN-CONTAINING PROTEIN"/>
    <property type="match status" value="1"/>
</dbReference>
<dbReference type="InterPro" id="IPR020846">
    <property type="entry name" value="MFS_dom"/>
</dbReference>
<keyword evidence="3" id="KW-1003">Cell membrane</keyword>
<feature type="domain" description="Major facilitator superfamily (MFS) profile" evidence="8">
    <location>
        <begin position="213"/>
        <end position="405"/>
    </location>
</feature>
<protein>
    <submittedName>
        <fullName evidence="9">MFS transporter</fullName>
    </submittedName>
</protein>
<dbReference type="GO" id="GO:0022857">
    <property type="term" value="F:transmembrane transporter activity"/>
    <property type="evidence" value="ECO:0007669"/>
    <property type="project" value="InterPro"/>
</dbReference>
<accession>A0A7H0IKP9</accession>
<evidence type="ECO:0000256" key="4">
    <source>
        <dbReference type="ARBA" id="ARBA00022692"/>
    </source>
</evidence>
<dbReference type="Pfam" id="PF05977">
    <property type="entry name" value="MFS_3"/>
    <property type="match status" value="1"/>
</dbReference>
<evidence type="ECO:0000256" key="7">
    <source>
        <dbReference type="SAM" id="Phobius"/>
    </source>
</evidence>
<dbReference type="GO" id="GO:0005886">
    <property type="term" value="C:plasma membrane"/>
    <property type="evidence" value="ECO:0007669"/>
    <property type="project" value="UniProtKB-SubCell"/>
</dbReference>
<evidence type="ECO:0000256" key="1">
    <source>
        <dbReference type="ARBA" id="ARBA00004651"/>
    </source>
</evidence>
<organism evidence="9 10">
    <name type="scientific">Streptomyces roseirectus</name>
    <dbReference type="NCBI Taxonomy" id="2768066"/>
    <lineage>
        <taxon>Bacteria</taxon>
        <taxon>Bacillati</taxon>
        <taxon>Actinomycetota</taxon>
        <taxon>Actinomycetes</taxon>
        <taxon>Kitasatosporales</taxon>
        <taxon>Streptomycetaceae</taxon>
        <taxon>Streptomyces</taxon>
    </lineage>
</organism>
<keyword evidence="2" id="KW-0813">Transport</keyword>
<gene>
    <name evidence="9" type="ORF">IAG44_30590</name>
</gene>
<dbReference type="InterPro" id="IPR010290">
    <property type="entry name" value="TM_effector"/>
</dbReference>
<feature type="transmembrane region" description="Helical" evidence="7">
    <location>
        <begin position="249"/>
        <end position="268"/>
    </location>
</feature>
<evidence type="ECO:0000256" key="3">
    <source>
        <dbReference type="ARBA" id="ARBA00022475"/>
    </source>
</evidence>
<keyword evidence="5 7" id="KW-1133">Transmembrane helix</keyword>
<dbReference type="InterPro" id="IPR036259">
    <property type="entry name" value="MFS_trans_sf"/>
</dbReference>
<feature type="transmembrane region" description="Helical" evidence="7">
    <location>
        <begin position="72"/>
        <end position="92"/>
    </location>
</feature>
<feature type="transmembrane region" description="Helical" evidence="7">
    <location>
        <begin position="216"/>
        <end position="237"/>
    </location>
</feature>
<dbReference type="CDD" id="cd06173">
    <property type="entry name" value="MFS_MefA_like"/>
    <property type="match status" value="1"/>
</dbReference>
<feature type="transmembrane region" description="Helical" evidence="7">
    <location>
        <begin position="370"/>
        <end position="387"/>
    </location>
</feature>